<evidence type="ECO:0000256" key="1">
    <source>
        <dbReference type="ARBA" id="ARBA00007905"/>
    </source>
</evidence>
<comment type="similarity">
    <text evidence="1">Belongs to the aldo/keto reductase family.</text>
</comment>
<evidence type="ECO:0000313" key="6">
    <source>
        <dbReference type="Proteomes" id="UP000019118"/>
    </source>
</evidence>
<dbReference type="InterPro" id="IPR023210">
    <property type="entry name" value="NADP_OxRdtase_dom"/>
</dbReference>
<dbReference type="PANTHER" id="PTHR11732">
    <property type="entry name" value="ALDO/KETO REDUCTASE"/>
    <property type="match status" value="1"/>
</dbReference>
<dbReference type="SUPFAM" id="SSF51430">
    <property type="entry name" value="NAD(P)-linked oxidoreductase"/>
    <property type="match status" value="1"/>
</dbReference>
<dbReference type="Pfam" id="PF00248">
    <property type="entry name" value="Aldo_ket_red"/>
    <property type="match status" value="1"/>
</dbReference>
<dbReference type="InterPro" id="IPR020471">
    <property type="entry name" value="AKR"/>
</dbReference>
<keyword evidence="6" id="KW-1185">Reference proteome</keyword>
<dbReference type="GO" id="GO:0016491">
    <property type="term" value="F:oxidoreductase activity"/>
    <property type="evidence" value="ECO:0007669"/>
    <property type="project" value="UniProtKB-KW"/>
</dbReference>
<gene>
    <name evidence="5" type="primary">109544196</name>
</gene>
<reference evidence="6" key="1">
    <citation type="journal article" date="2013" name="Genome Biol.">
        <title>Draft genome of the mountain pine beetle, Dendroctonus ponderosae Hopkins, a major forest pest.</title>
        <authorList>
            <person name="Keeling C.I."/>
            <person name="Yuen M.M."/>
            <person name="Liao N.Y."/>
            <person name="Docking T.R."/>
            <person name="Chan S.K."/>
            <person name="Taylor G.A."/>
            <person name="Palmquist D.L."/>
            <person name="Jackman S.D."/>
            <person name="Nguyen A."/>
            <person name="Li M."/>
            <person name="Henderson H."/>
            <person name="Janes J.K."/>
            <person name="Zhao Y."/>
            <person name="Pandoh P."/>
            <person name="Moore R."/>
            <person name="Sperling F.A."/>
            <person name="Huber D.P."/>
            <person name="Birol I."/>
            <person name="Jones S.J."/>
            <person name="Bohlmann J."/>
        </authorList>
    </citation>
    <scope>NUCLEOTIDE SEQUENCE</scope>
</reference>
<keyword evidence="2" id="KW-0521">NADP</keyword>
<evidence type="ECO:0000256" key="2">
    <source>
        <dbReference type="ARBA" id="ARBA00022857"/>
    </source>
</evidence>
<dbReference type="InterPro" id="IPR018170">
    <property type="entry name" value="Aldo/ket_reductase_CS"/>
</dbReference>
<evidence type="ECO:0000259" key="4">
    <source>
        <dbReference type="Pfam" id="PF00248"/>
    </source>
</evidence>
<dbReference type="Gene3D" id="3.20.20.100">
    <property type="entry name" value="NADP-dependent oxidoreductase domain"/>
    <property type="match status" value="1"/>
</dbReference>
<dbReference type="AlphaFoldDB" id="A0AAR5Q9B6"/>
<reference evidence="5" key="2">
    <citation type="submission" date="2024-08" db="UniProtKB">
        <authorList>
            <consortium name="EnsemblMetazoa"/>
        </authorList>
    </citation>
    <scope>IDENTIFICATION</scope>
</reference>
<evidence type="ECO:0000256" key="3">
    <source>
        <dbReference type="ARBA" id="ARBA00023002"/>
    </source>
</evidence>
<accession>A0AAR5Q9B6</accession>
<keyword evidence="3" id="KW-0560">Oxidoreductase</keyword>
<evidence type="ECO:0000313" key="5">
    <source>
        <dbReference type="EnsemblMetazoa" id="XP_019769824.1"/>
    </source>
</evidence>
<sequence length="424" mass="48455">MKRQTFKYAQALTKERLPFIPVQSILPHFCEGRSLFFRDTKTKISENTSRLFQKRQSKNTAKIGHANFLSSYSSLVFSRTNSCAVNKMKTIKLATSGQEMPMVGLGTWRAQPHEMENAVNVALECDYRHIAFNYNTEEAIGNVLKNWLGSGRVKRNELFITTKLPNFGGRPSDVERFLKLSLKKLNLDYVDLYLIHMPFSFQLNECSLSPLVNDDGSFALDPVDYLDTWKVMEEQVRMGRIKAIGVSNFNAEQLERLYDNADIKPDVLQVEMHAYLQQRELRAVCQRLHVAVTAYSPLGSPGANTHFSSKYQYSLDDFPDILGHPTVREVAQKYEKTPGQILLKHLIQEGVIVIPKSGNPERIKSNISLFDFELALQDVEQLDQLDRGENGRIFNFLFFKGVENHPYYPFKSKESNSSSPTECS</sequence>
<protein>
    <recommendedName>
        <fullName evidence="4">NADP-dependent oxidoreductase domain-containing protein</fullName>
    </recommendedName>
</protein>
<organism evidence="5 6">
    <name type="scientific">Dendroctonus ponderosae</name>
    <name type="common">Mountain pine beetle</name>
    <dbReference type="NCBI Taxonomy" id="77166"/>
    <lineage>
        <taxon>Eukaryota</taxon>
        <taxon>Metazoa</taxon>
        <taxon>Ecdysozoa</taxon>
        <taxon>Arthropoda</taxon>
        <taxon>Hexapoda</taxon>
        <taxon>Insecta</taxon>
        <taxon>Pterygota</taxon>
        <taxon>Neoptera</taxon>
        <taxon>Endopterygota</taxon>
        <taxon>Coleoptera</taxon>
        <taxon>Polyphaga</taxon>
        <taxon>Cucujiformia</taxon>
        <taxon>Curculionidae</taxon>
        <taxon>Scolytinae</taxon>
        <taxon>Dendroctonus</taxon>
    </lineage>
</organism>
<dbReference type="EnsemblMetazoa" id="XM_019914265.1">
    <property type="protein sequence ID" value="XP_019769824.1"/>
    <property type="gene ID" value="LOC109544196"/>
</dbReference>
<feature type="domain" description="NADP-dependent oxidoreductase" evidence="4">
    <location>
        <begin position="104"/>
        <end position="386"/>
    </location>
</feature>
<proteinExistence type="inferred from homology"/>
<name>A0AAR5Q9B6_DENPD</name>
<dbReference type="Proteomes" id="UP000019118">
    <property type="component" value="Unassembled WGS sequence"/>
</dbReference>
<dbReference type="PROSITE" id="PS00062">
    <property type="entry name" value="ALDOKETO_REDUCTASE_2"/>
    <property type="match status" value="1"/>
</dbReference>
<dbReference type="FunFam" id="3.20.20.100:FF:000006">
    <property type="entry name" value="Aldo-keto reductase family 1 member A1"/>
    <property type="match status" value="1"/>
</dbReference>
<dbReference type="PRINTS" id="PR00069">
    <property type="entry name" value="ALDKETRDTASE"/>
</dbReference>
<dbReference type="InterPro" id="IPR036812">
    <property type="entry name" value="NAD(P)_OxRdtase_dom_sf"/>
</dbReference>